<evidence type="ECO:0000313" key="1">
    <source>
        <dbReference type="EMBL" id="SNR25165.1"/>
    </source>
</evidence>
<protein>
    <recommendedName>
        <fullName evidence="3">Cysteine dioxygenase type I</fullName>
    </recommendedName>
</protein>
<dbReference type="InterPro" id="IPR014710">
    <property type="entry name" value="RmlC-like_jellyroll"/>
</dbReference>
<accession>A0A238USQ4</accession>
<reference evidence="2" key="1">
    <citation type="submission" date="2017-06" db="EMBL/GenBank/DDBJ databases">
        <authorList>
            <person name="Varghese N."/>
            <person name="Submissions S."/>
        </authorList>
    </citation>
    <scope>NUCLEOTIDE SEQUENCE [LARGE SCALE GENOMIC DNA]</scope>
    <source>
        <strain evidence="2">DSM 44485</strain>
    </source>
</reference>
<dbReference type="InterPro" id="IPR011051">
    <property type="entry name" value="RmlC_Cupin_sf"/>
</dbReference>
<gene>
    <name evidence="1" type="ORF">SAMN06265355_101375</name>
</gene>
<dbReference type="RefSeq" id="WP_089309786.1">
    <property type="nucleotide sequence ID" value="NZ_FZNP01000001.1"/>
</dbReference>
<dbReference type="Gene3D" id="2.60.120.10">
    <property type="entry name" value="Jelly Rolls"/>
    <property type="match status" value="1"/>
</dbReference>
<evidence type="ECO:0000313" key="2">
    <source>
        <dbReference type="Proteomes" id="UP000198420"/>
    </source>
</evidence>
<dbReference type="OrthoDB" id="2596042at2"/>
<dbReference type="Proteomes" id="UP000198420">
    <property type="component" value="Unassembled WGS sequence"/>
</dbReference>
<name>A0A238USQ4_9ACTN</name>
<keyword evidence="2" id="KW-1185">Reference proteome</keyword>
<organism evidence="1 2">
    <name type="scientific">Actinomadura mexicana</name>
    <dbReference type="NCBI Taxonomy" id="134959"/>
    <lineage>
        <taxon>Bacteria</taxon>
        <taxon>Bacillati</taxon>
        <taxon>Actinomycetota</taxon>
        <taxon>Actinomycetes</taxon>
        <taxon>Streptosporangiales</taxon>
        <taxon>Thermomonosporaceae</taxon>
        <taxon>Actinomadura</taxon>
    </lineage>
</organism>
<dbReference type="SUPFAM" id="SSF51182">
    <property type="entry name" value="RmlC-like cupins"/>
    <property type="match status" value="1"/>
</dbReference>
<sequence>MNRPPLLAPGEPAESLARTLRGAALDARSLAFDLVAEVAKTLDTGDQRAAALVERRARIHANGFLKFVLVASDEWSSRELTGHKLVLHAWHDSTAGGGENVHDHRWSFWSTLLCGRLRWESYSHSTRTGAAPTHVACEYRSPGEAAAYEMLPRGPAALDCGFTTTMSAGTTVHLSETELHKVARAGPGLAATLFLQGPPVRSATNVYIPVSGERTRPETILRKGKIKERVEHLPADRVRQLIKDLLDRPR</sequence>
<dbReference type="AlphaFoldDB" id="A0A238USQ4"/>
<proteinExistence type="predicted"/>
<evidence type="ECO:0008006" key="3">
    <source>
        <dbReference type="Google" id="ProtNLM"/>
    </source>
</evidence>
<dbReference type="EMBL" id="FZNP01000001">
    <property type="protein sequence ID" value="SNR25165.1"/>
    <property type="molecule type" value="Genomic_DNA"/>
</dbReference>